<proteinExistence type="predicted"/>
<evidence type="ECO:0000313" key="1">
    <source>
        <dbReference type="WBParaSite" id="MCU_005596-RA"/>
    </source>
</evidence>
<organism evidence="1">
    <name type="scientific">Mesocestoides corti</name>
    <name type="common">Flatworm</name>
    <dbReference type="NCBI Taxonomy" id="53468"/>
    <lineage>
        <taxon>Eukaryota</taxon>
        <taxon>Metazoa</taxon>
        <taxon>Spiralia</taxon>
        <taxon>Lophotrochozoa</taxon>
        <taxon>Platyhelminthes</taxon>
        <taxon>Cestoda</taxon>
        <taxon>Eucestoda</taxon>
        <taxon>Cyclophyllidea</taxon>
        <taxon>Mesocestoididae</taxon>
        <taxon>Mesocestoides</taxon>
    </lineage>
</organism>
<accession>A0A5K3F5F7</accession>
<dbReference type="WBParaSite" id="MCU_005596-RA">
    <property type="protein sequence ID" value="MCU_005596-RA"/>
    <property type="gene ID" value="MCU_005596"/>
</dbReference>
<protein>
    <submittedName>
        <fullName evidence="1">Lipopolysaccharide-binding protein</fullName>
    </submittedName>
</protein>
<sequence length="171" mass="18524">LTNFTIRGLTAVGTVEIVQVGNLSRSCPTTVNKTGTKGNETLYLSACVNVTNATIKLPDKSLTASLDKAKFDVYLLFTMSANVTPSANISIPVWEGVKVSGDFFTSILVSVVLKSKSAVQTILQGLLNSVVKKPEWKELQKWLTDEFFANTSDSTLAPILSSTGPFFTTYY</sequence>
<reference evidence="1" key="1">
    <citation type="submission" date="2019-11" db="UniProtKB">
        <authorList>
            <consortium name="WormBaseParasite"/>
        </authorList>
    </citation>
    <scope>IDENTIFICATION</scope>
</reference>
<dbReference type="AlphaFoldDB" id="A0A5K3F5F7"/>
<name>A0A5K3F5F7_MESCO</name>